<dbReference type="EMBL" id="CM001151">
    <property type="protein sequence ID" value="EGE28417.1"/>
    <property type="molecule type" value="Genomic_DNA"/>
</dbReference>
<accession>A0A8X6H964</accession>
<organism evidence="1 2">
    <name type="scientific">Salmonella enterica subsp. enterica serovar Dublin str. SD3246</name>
    <dbReference type="NCBI Taxonomy" id="909945"/>
    <lineage>
        <taxon>Bacteria</taxon>
        <taxon>Pseudomonadati</taxon>
        <taxon>Pseudomonadota</taxon>
        <taxon>Gammaproteobacteria</taxon>
        <taxon>Enterobacterales</taxon>
        <taxon>Enterobacteriaceae</taxon>
        <taxon>Salmonella</taxon>
    </lineage>
</organism>
<dbReference type="AlphaFoldDB" id="A0A8X6H964"/>
<evidence type="ECO:0000313" key="1">
    <source>
        <dbReference type="EMBL" id="EGE28417.1"/>
    </source>
</evidence>
<sequence length="55" mass="5990">MTPTAIRILYTIIVGVITDFAETIAGVDNTIAIGISIRVASIVEVTRKHNVTHQR</sequence>
<proteinExistence type="predicted"/>
<gene>
    <name evidence="1" type="ORF">SD3246_0396</name>
</gene>
<evidence type="ECO:0000313" key="2">
    <source>
        <dbReference type="Proteomes" id="UP000002794"/>
    </source>
</evidence>
<reference evidence="1" key="1">
    <citation type="journal article" date="2011" name="J. Bacteriol.">
        <title>Genome sequences of Salmonella enterica serovar typhimurium, Choleraesuis, Dublin, and Gallinarum strains of well- defined virulence in food-producing animals.</title>
        <authorList>
            <person name="Richardson E.J."/>
            <person name="Limaye B."/>
            <person name="Inamdar H."/>
            <person name="Datta A."/>
            <person name="Manjari K.S."/>
            <person name="Pullinger G.D."/>
            <person name="Thomson N.R."/>
            <person name="Joshi R.R."/>
            <person name="Watson M."/>
            <person name="Stevens M.P."/>
        </authorList>
    </citation>
    <scope>NUCLEOTIDE SEQUENCE [LARGE SCALE GENOMIC DNA]</scope>
    <source>
        <strain evidence="1">3246</strain>
    </source>
</reference>
<name>A0A8X6H964_SALDU</name>
<dbReference type="Proteomes" id="UP000002794">
    <property type="component" value="Chromosome"/>
</dbReference>
<protein>
    <submittedName>
        <fullName evidence="1">Uncharacterized protein</fullName>
    </submittedName>
</protein>